<evidence type="ECO:0000313" key="2">
    <source>
        <dbReference type="Proteomes" id="UP000275408"/>
    </source>
</evidence>
<reference evidence="1 2" key="1">
    <citation type="journal article" date="2018" name="Sci. Rep.">
        <title>Comparative analysis of the Pocillopora damicornis genome highlights role of immune system in coral evolution.</title>
        <authorList>
            <person name="Cunning R."/>
            <person name="Bay R.A."/>
            <person name="Gillette P."/>
            <person name="Baker A.C."/>
            <person name="Traylor-Knowles N."/>
        </authorList>
    </citation>
    <scope>NUCLEOTIDE SEQUENCE [LARGE SCALE GENOMIC DNA]</scope>
    <source>
        <strain evidence="1">RSMAS</strain>
        <tissue evidence="1">Whole animal</tissue>
    </source>
</reference>
<dbReference type="Proteomes" id="UP000275408">
    <property type="component" value="Unassembled WGS sequence"/>
</dbReference>
<gene>
    <name evidence="1" type="ORF">pdam_00013246</name>
</gene>
<accession>A0A3M6TIF3</accession>
<keyword evidence="2" id="KW-1185">Reference proteome</keyword>
<name>A0A3M6TIF3_POCDA</name>
<dbReference type="EMBL" id="RCHS01003518">
    <property type="protein sequence ID" value="RMX41203.1"/>
    <property type="molecule type" value="Genomic_DNA"/>
</dbReference>
<sequence length="204" mass="22777">MNELLRLFGEGSCWNAGFWILNNLLAAQNIERVVESYMLKCFIFTIVQLLPSVFKEMDFSLSIHKDVIALKALKNTSVLYTGPVLRHIQVSVPPPPTLLFDPCPSPAIATLCLKAMAFDSFSTNVKLIRIADLLGEQLLTEVKAFLKITLRFPKAFKFGVLQTVLSYTCVSKPASSPIITRTFFRSFEFAILGIQANNTRQIAA</sequence>
<protein>
    <submittedName>
        <fullName evidence="1">Uncharacterized protein</fullName>
    </submittedName>
</protein>
<evidence type="ECO:0000313" key="1">
    <source>
        <dbReference type="EMBL" id="RMX41203.1"/>
    </source>
</evidence>
<organism evidence="1 2">
    <name type="scientific">Pocillopora damicornis</name>
    <name type="common">Cauliflower coral</name>
    <name type="synonym">Millepora damicornis</name>
    <dbReference type="NCBI Taxonomy" id="46731"/>
    <lineage>
        <taxon>Eukaryota</taxon>
        <taxon>Metazoa</taxon>
        <taxon>Cnidaria</taxon>
        <taxon>Anthozoa</taxon>
        <taxon>Hexacorallia</taxon>
        <taxon>Scleractinia</taxon>
        <taxon>Astrocoeniina</taxon>
        <taxon>Pocilloporidae</taxon>
        <taxon>Pocillopora</taxon>
    </lineage>
</organism>
<comment type="caution">
    <text evidence="1">The sequence shown here is derived from an EMBL/GenBank/DDBJ whole genome shotgun (WGS) entry which is preliminary data.</text>
</comment>
<dbReference type="AlphaFoldDB" id="A0A3M6TIF3"/>
<proteinExistence type="predicted"/>